<evidence type="ECO:0000313" key="3">
    <source>
        <dbReference type="EMBL" id="KAE7998010.1"/>
    </source>
</evidence>
<dbReference type="NCBIfam" id="TIGR00756">
    <property type="entry name" value="PPR"/>
    <property type="match status" value="6"/>
</dbReference>
<dbReference type="InterPro" id="IPR046848">
    <property type="entry name" value="E_motif"/>
</dbReference>
<reference evidence="3 4" key="1">
    <citation type="submission" date="2019-06" db="EMBL/GenBank/DDBJ databases">
        <title>A chromosomal-level reference genome of Carpinus fangiana (Coryloideae, Betulaceae).</title>
        <authorList>
            <person name="Yang X."/>
            <person name="Wang Z."/>
            <person name="Zhang L."/>
            <person name="Hao G."/>
            <person name="Liu J."/>
            <person name="Yang Y."/>
        </authorList>
    </citation>
    <scope>NUCLEOTIDE SEQUENCE [LARGE SCALE GENOMIC DNA]</scope>
    <source>
        <strain evidence="3">Cfa_2016G</strain>
        <tissue evidence="3">Leaf</tissue>
    </source>
</reference>
<dbReference type="FunFam" id="1.25.40.10:FF:000031">
    <property type="entry name" value="Pentatricopeptide repeat-containing protein mitochondrial"/>
    <property type="match status" value="1"/>
</dbReference>
<dbReference type="GO" id="GO:0003723">
    <property type="term" value="F:RNA binding"/>
    <property type="evidence" value="ECO:0007669"/>
    <property type="project" value="InterPro"/>
</dbReference>
<keyword evidence="1" id="KW-0677">Repeat</keyword>
<feature type="repeat" description="PPR" evidence="2">
    <location>
        <begin position="139"/>
        <end position="169"/>
    </location>
</feature>
<dbReference type="PROSITE" id="PS51375">
    <property type="entry name" value="PPR"/>
    <property type="match status" value="5"/>
</dbReference>
<keyword evidence="4" id="KW-1185">Reference proteome</keyword>
<dbReference type="PANTHER" id="PTHR24015:SF908">
    <property type="entry name" value="OS10G0540100 PROTEIN"/>
    <property type="match status" value="1"/>
</dbReference>
<dbReference type="Proteomes" id="UP000327013">
    <property type="component" value="Chromosome 1"/>
</dbReference>
<dbReference type="Pfam" id="PF20431">
    <property type="entry name" value="E_motif"/>
    <property type="match status" value="1"/>
</dbReference>
<dbReference type="InterPro" id="IPR002885">
    <property type="entry name" value="PPR_rpt"/>
</dbReference>
<proteinExistence type="predicted"/>
<dbReference type="PANTHER" id="PTHR24015">
    <property type="entry name" value="OS07G0578800 PROTEIN-RELATED"/>
    <property type="match status" value="1"/>
</dbReference>
<dbReference type="EMBL" id="CM017321">
    <property type="protein sequence ID" value="KAE7998010.1"/>
    <property type="molecule type" value="Genomic_DNA"/>
</dbReference>
<dbReference type="FunFam" id="1.25.40.10:FF:000090">
    <property type="entry name" value="Pentatricopeptide repeat-containing protein, chloroplastic"/>
    <property type="match status" value="1"/>
</dbReference>
<accession>A0A5N6QIS3</accession>
<dbReference type="GO" id="GO:0009451">
    <property type="term" value="P:RNA modification"/>
    <property type="evidence" value="ECO:0007669"/>
    <property type="project" value="InterPro"/>
</dbReference>
<gene>
    <name evidence="3" type="ORF">FH972_002590</name>
</gene>
<dbReference type="InterPro" id="IPR011990">
    <property type="entry name" value="TPR-like_helical_dom_sf"/>
</dbReference>
<name>A0A5N6QIS3_9ROSI</name>
<feature type="repeat" description="PPR" evidence="2">
    <location>
        <begin position="69"/>
        <end position="103"/>
    </location>
</feature>
<dbReference type="Pfam" id="PF01535">
    <property type="entry name" value="PPR"/>
    <property type="match status" value="6"/>
</dbReference>
<dbReference type="InterPro" id="IPR046960">
    <property type="entry name" value="PPR_At4g14850-like_plant"/>
</dbReference>
<dbReference type="OrthoDB" id="185373at2759"/>
<evidence type="ECO:0000256" key="2">
    <source>
        <dbReference type="PROSITE-ProRule" id="PRU00708"/>
    </source>
</evidence>
<feature type="repeat" description="PPR" evidence="2">
    <location>
        <begin position="271"/>
        <end position="305"/>
    </location>
</feature>
<evidence type="ECO:0000256" key="1">
    <source>
        <dbReference type="ARBA" id="ARBA00022737"/>
    </source>
</evidence>
<protein>
    <submittedName>
        <fullName evidence="3">Uncharacterized protein</fullName>
    </submittedName>
</protein>
<dbReference type="AlphaFoldDB" id="A0A5N6QIS3"/>
<sequence length="606" mass="67223">MKLLPWPKRLKPLLLACKDKASIAKVHALMVLTGLFDHGNFSGRVILSYARTGDIVSARKVFDLLPQRGINTWNAMVIAYSHKEYPVEVLNLYRRLILEGVRPDSSTFTVALKACMSLSDLKKGEEIWCRAVDCGYEFDVFVGSSVLNLYAKCGKMDEAIAVFDKMPRRDLVCWTTMISGFAQSGRPIEAVDMYRLMQKEGIEGDGIVMVGLIQACSNLGDSKLGPCVHGYLIRRDLPMDVVVQTSLLDMYAKNGHLGLACRVFKKMPCKNVVSWGALISGFAQNGFAGNALEFLIEMQSCGYKPDLVSLLGALLACSQVGFLKLGKSVHGYIVRRLDFDQVLGTAVIDLYSKCGALSGARTLFNQIKSKDLISWNAMITSYGIHGHGKEALSLFLEMTKTNLKPDHATFASLLSAFSHSGLVQEGQYWFNLMVSKYNIPPAEKHYACMVDLLARAGRVEEARELIDSMNTNPGLAVWVALLAGCCKNGKLLIGEIAAKKVLELNPDDLGVYALVSNYYGKARKWEEVAGVRKIMKKTGMKKVPGCSVVEVKGKLHAFLMEDKSHHQYEGIMQLLDKLDQEMRAIGYLPKTEFVLHDVEEEVKEKM</sequence>
<organism evidence="3 4">
    <name type="scientific">Carpinus fangiana</name>
    <dbReference type="NCBI Taxonomy" id="176857"/>
    <lineage>
        <taxon>Eukaryota</taxon>
        <taxon>Viridiplantae</taxon>
        <taxon>Streptophyta</taxon>
        <taxon>Embryophyta</taxon>
        <taxon>Tracheophyta</taxon>
        <taxon>Spermatophyta</taxon>
        <taxon>Magnoliopsida</taxon>
        <taxon>eudicotyledons</taxon>
        <taxon>Gunneridae</taxon>
        <taxon>Pentapetalae</taxon>
        <taxon>rosids</taxon>
        <taxon>fabids</taxon>
        <taxon>Fagales</taxon>
        <taxon>Betulaceae</taxon>
        <taxon>Carpinus</taxon>
    </lineage>
</organism>
<feature type="repeat" description="PPR" evidence="2">
    <location>
        <begin position="371"/>
        <end position="405"/>
    </location>
</feature>
<dbReference type="Pfam" id="PF13041">
    <property type="entry name" value="PPR_2"/>
    <property type="match status" value="1"/>
</dbReference>
<dbReference type="Gene3D" id="1.25.40.10">
    <property type="entry name" value="Tetratricopeptide repeat domain"/>
    <property type="match status" value="4"/>
</dbReference>
<feature type="repeat" description="PPR" evidence="2">
    <location>
        <begin position="170"/>
        <end position="204"/>
    </location>
</feature>
<dbReference type="FunFam" id="1.25.40.10:FF:000344">
    <property type="entry name" value="Pentatricopeptide repeat-containing protein"/>
    <property type="match status" value="1"/>
</dbReference>
<evidence type="ECO:0000313" key="4">
    <source>
        <dbReference type="Proteomes" id="UP000327013"/>
    </source>
</evidence>